<evidence type="ECO:0000313" key="2">
    <source>
        <dbReference type="Proteomes" id="UP000298438"/>
    </source>
</evidence>
<name>A0A4Y9RSH4_9BURK</name>
<comment type="caution">
    <text evidence="1">The sequence shown here is derived from an EMBL/GenBank/DDBJ whole genome shotgun (WGS) entry which is preliminary data.</text>
</comment>
<protein>
    <submittedName>
        <fullName evidence="1">Uncharacterized protein</fullName>
    </submittedName>
</protein>
<dbReference type="RefSeq" id="WP_135209507.1">
    <property type="nucleotide sequence ID" value="NZ_SPVF01000272.1"/>
</dbReference>
<organism evidence="1 2">
    <name type="scientific">Zemynaea arenosa</name>
    <dbReference type="NCBI Taxonomy" id="2561931"/>
    <lineage>
        <taxon>Bacteria</taxon>
        <taxon>Pseudomonadati</taxon>
        <taxon>Pseudomonadota</taxon>
        <taxon>Betaproteobacteria</taxon>
        <taxon>Burkholderiales</taxon>
        <taxon>Oxalobacteraceae</taxon>
        <taxon>Telluria group</taxon>
        <taxon>Zemynaea</taxon>
    </lineage>
</organism>
<proteinExistence type="predicted"/>
<dbReference type="AlphaFoldDB" id="A0A4Y9RSH4"/>
<dbReference type="EMBL" id="SPVF01000272">
    <property type="protein sequence ID" value="TFW10736.1"/>
    <property type="molecule type" value="Genomic_DNA"/>
</dbReference>
<reference evidence="1 2" key="1">
    <citation type="submission" date="2019-03" db="EMBL/GenBank/DDBJ databases">
        <title>Draft Genome Sequence of Massilia arenosa sp. nov., a Novel Massilia Species Isolated from a Sandy-loam Maize Soil.</title>
        <authorList>
            <person name="Raths R."/>
            <person name="Peta V."/>
            <person name="Bucking H."/>
        </authorList>
    </citation>
    <scope>NUCLEOTIDE SEQUENCE [LARGE SCALE GENOMIC DNA]</scope>
    <source>
        <strain evidence="1 2">MC02</strain>
    </source>
</reference>
<sequence>MSAGDAASVLIQIRTTAVDIAVLFADIVPAERVEGLSNLLLACIDKTALSSHDRRMMLLGALAVLGQEEFGMAPVWNAQRQLPGF</sequence>
<gene>
    <name evidence="1" type="ORF">E4L96_22730</name>
</gene>
<accession>A0A4Y9RSH4</accession>
<evidence type="ECO:0000313" key="1">
    <source>
        <dbReference type="EMBL" id="TFW10736.1"/>
    </source>
</evidence>
<dbReference type="Proteomes" id="UP000298438">
    <property type="component" value="Unassembled WGS sequence"/>
</dbReference>
<keyword evidence="2" id="KW-1185">Reference proteome</keyword>